<dbReference type="InterPro" id="IPR035994">
    <property type="entry name" value="Nucleoside_phosphorylase_sf"/>
</dbReference>
<keyword evidence="3" id="KW-1185">Reference proteome</keyword>
<dbReference type="Gene3D" id="3.40.50.1580">
    <property type="entry name" value="Nucleoside phosphorylase domain"/>
    <property type="match status" value="1"/>
</dbReference>
<dbReference type="InterPro" id="IPR000845">
    <property type="entry name" value="Nucleoside_phosphorylase_d"/>
</dbReference>
<dbReference type="GO" id="GO:0009116">
    <property type="term" value="P:nucleoside metabolic process"/>
    <property type="evidence" value="ECO:0007669"/>
    <property type="project" value="InterPro"/>
</dbReference>
<dbReference type="InterPro" id="IPR053137">
    <property type="entry name" value="NLR-like"/>
</dbReference>
<evidence type="ECO:0000259" key="1">
    <source>
        <dbReference type="Pfam" id="PF01048"/>
    </source>
</evidence>
<name>A0A6A6EYA1_9PEZI</name>
<sequence>MAAPVDPPAYRKHDPPPTLRYEDYTIGWISALPEEAEAATHMLDDRDNGRFPFRPGDDNQYTPGEIAGHKVVIACLPKRTTGTVSAATLVSQMRQSFPNLRYGLMVGIGAGVPGQNLDPDIRLGDVVVASPSDISDSPVGVIGYELGAETVDGFKRRDWQAPTDRRLRNALESIERDARVEGSHDFLQHLKIFVGRNHGQKFRHPDVEDQLYKGDDTDELVPRQPRLPQDPAVHYGLIASGNKLVKKAELRDALRDKYGIICFEMEAAGLMNIMPVAVIRGVSDYADSRKNDVWHCYAAATAAAYAKGLLNVIGPESPARNDLGRGVEPPGDRVRVLKRLRVNGVGFLRRCGDGSVGSEYVEFVDAFVYGRVRVNIAGYMDYSRIKVEDL</sequence>
<feature type="domain" description="Nucleoside phosphorylase" evidence="1">
    <location>
        <begin position="25"/>
        <end position="301"/>
    </location>
</feature>
<dbReference type="GO" id="GO:0003824">
    <property type="term" value="F:catalytic activity"/>
    <property type="evidence" value="ECO:0007669"/>
    <property type="project" value="InterPro"/>
</dbReference>
<reference evidence="2" key="1">
    <citation type="journal article" date="2020" name="Stud. Mycol.">
        <title>101 Dothideomycetes genomes: a test case for predicting lifestyles and emergence of pathogens.</title>
        <authorList>
            <person name="Haridas S."/>
            <person name="Albert R."/>
            <person name="Binder M."/>
            <person name="Bloem J."/>
            <person name="Labutti K."/>
            <person name="Salamov A."/>
            <person name="Andreopoulos B."/>
            <person name="Baker S."/>
            <person name="Barry K."/>
            <person name="Bills G."/>
            <person name="Bluhm B."/>
            <person name="Cannon C."/>
            <person name="Castanera R."/>
            <person name="Culley D."/>
            <person name="Daum C."/>
            <person name="Ezra D."/>
            <person name="Gonzalez J."/>
            <person name="Henrissat B."/>
            <person name="Kuo A."/>
            <person name="Liang C."/>
            <person name="Lipzen A."/>
            <person name="Lutzoni F."/>
            <person name="Magnuson J."/>
            <person name="Mondo S."/>
            <person name="Nolan M."/>
            <person name="Ohm R."/>
            <person name="Pangilinan J."/>
            <person name="Park H.-J."/>
            <person name="Ramirez L."/>
            <person name="Alfaro M."/>
            <person name="Sun H."/>
            <person name="Tritt A."/>
            <person name="Yoshinaga Y."/>
            <person name="Zwiers L.-H."/>
            <person name="Turgeon B."/>
            <person name="Goodwin S."/>
            <person name="Spatafora J."/>
            <person name="Crous P."/>
            <person name="Grigoriev I."/>
        </authorList>
    </citation>
    <scope>NUCLEOTIDE SEQUENCE</scope>
    <source>
        <strain evidence="2">CBS 207.26</strain>
    </source>
</reference>
<dbReference type="OrthoDB" id="1658288at2759"/>
<gene>
    <name evidence="2" type="ORF">K469DRAFT_699544</name>
</gene>
<organism evidence="2 3">
    <name type="scientific">Zopfia rhizophila CBS 207.26</name>
    <dbReference type="NCBI Taxonomy" id="1314779"/>
    <lineage>
        <taxon>Eukaryota</taxon>
        <taxon>Fungi</taxon>
        <taxon>Dikarya</taxon>
        <taxon>Ascomycota</taxon>
        <taxon>Pezizomycotina</taxon>
        <taxon>Dothideomycetes</taxon>
        <taxon>Dothideomycetes incertae sedis</taxon>
        <taxon>Zopfiaceae</taxon>
        <taxon>Zopfia</taxon>
    </lineage>
</organism>
<dbReference type="Proteomes" id="UP000800200">
    <property type="component" value="Unassembled WGS sequence"/>
</dbReference>
<dbReference type="AlphaFoldDB" id="A0A6A6EYA1"/>
<dbReference type="EMBL" id="ML994610">
    <property type="protein sequence ID" value="KAF2195923.1"/>
    <property type="molecule type" value="Genomic_DNA"/>
</dbReference>
<protein>
    <submittedName>
        <fullName evidence="2">Purine and uridine phosphorylase</fullName>
    </submittedName>
</protein>
<dbReference type="Pfam" id="PF01048">
    <property type="entry name" value="PNP_UDP_1"/>
    <property type="match status" value="1"/>
</dbReference>
<dbReference type="PANTHER" id="PTHR46082:SF11">
    <property type="entry name" value="AAA+ ATPASE DOMAIN-CONTAINING PROTEIN-RELATED"/>
    <property type="match status" value="1"/>
</dbReference>
<evidence type="ECO:0000313" key="2">
    <source>
        <dbReference type="EMBL" id="KAF2195923.1"/>
    </source>
</evidence>
<dbReference type="PANTHER" id="PTHR46082">
    <property type="entry name" value="ATP/GTP-BINDING PROTEIN-RELATED"/>
    <property type="match status" value="1"/>
</dbReference>
<proteinExistence type="predicted"/>
<dbReference type="SUPFAM" id="SSF53167">
    <property type="entry name" value="Purine and uridine phosphorylases"/>
    <property type="match status" value="1"/>
</dbReference>
<accession>A0A6A6EYA1</accession>
<evidence type="ECO:0000313" key="3">
    <source>
        <dbReference type="Proteomes" id="UP000800200"/>
    </source>
</evidence>